<comment type="caution">
    <text evidence="8">The sequence shown here is derived from an EMBL/GenBank/DDBJ whole genome shotgun (WGS) entry which is preliminary data.</text>
</comment>
<dbReference type="PANTHER" id="PTHR11633">
    <property type="entry name" value="PLATELET-DERIVED GROWTH FACTOR"/>
    <property type="match status" value="1"/>
</dbReference>
<dbReference type="GO" id="GO:0005615">
    <property type="term" value="C:extracellular space"/>
    <property type="evidence" value="ECO:0007669"/>
    <property type="project" value="TreeGrafter"/>
</dbReference>
<dbReference type="GO" id="GO:0008083">
    <property type="term" value="F:growth factor activity"/>
    <property type="evidence" value="ECO:0007669"/>
    <property type="project" value="UniProtKB-KW"/>
</dbReference>
<keyword evidence="2 4" id="KW-0339">Growth factor</keyword>
<feature type="signal peptide" evidence="6">
    <location>
        <begin position="1"/>
        <end position="25"/>
    </location>
</feature>
<dbReference type="SMART" id="SM00141">
    <property type="entry name" value="PDGF"/>
    <property type="match status" value="1"/>
</dbReference>
<protein>
    <recommendedName>
        <fullName evidence="7">Platelet-derived growth factor (PDGF) family profile domain-containing protein</fullName>
    </recommendedName>
</protein>
<keyword evidence="3" id="KW-0497">Mitogen</keyword>
<dbReference type="InterPro" id="IPR000072">
    <property type="entry name" value="PDGF/VEGF_dom"/>
</dbReference>
<evidence type="ECO:0000256" key="4">
    <source>
        <dbReference type="RuleBase" id="RU003818"/>
    </source>
</evidence>
<evidence type="ECO:0000313" key="8">
    <source>
        <dbReference type="EMBL" id="KAK8375840.1"/>
    </source>
</evidence>
<comment type="similarity">
    <text evidence="1 4">Belongs to the PDGF/VEGF growth factor family.</text>
</comment>
<dbReference type="Pfam" id="PF00341">
    <property type="entry name" value="PDGF"/>
    <property type="match status" value="1"/>
</dbReference>
<reference evidence="8 9" key="1">
    <citation type="submission" date="2023-03" db="EMBL/GenBank/DDBJ databases">
        <title>High-quality genome of Scylla paramamosain provides insights in environmental adaptation.</title>
        <authorList>
            <person name="Zhang L."/>
        </authorList>
    </citation>
    <scope>NUCLEOTIDE SEQUENCE [LARGE SCALE GENOMIC DNA]</scope>
    <source>
        <strain evidence="8">LZ_2023a</strain>
        <tissue evidence="8">Muscle</tissue>
    </source>
</reference>
<sequence>MPSSAVVFFGCLMVVMMEVAVPVAAEEWPIRPSYNEVYPVQPTVSTPPDRNFSASRAKNMSQTTDLREFLMQFVQDERICSDPILQNIILAEDDGDERAKVWWSRRCRGRRGGGLTRLPTQSESTLIRYRRKSSNRDNPQNSLDRSRGDAKRWKKVQNLMKDKRIKCKPKKAAVPLPNPNPYHTVLKPECVYIKQCSGCCNSPQLECVPVRTKTKTFPAMAITPTARGHRFSENEKIKMVKVEEHRECQCECKVRAEHCSPVQEYNEDACQCQCPRNLNRSCPSRKVWNEKECRCECRDVHTCTTGRYFDVNSCRCAEPMYYFK</sequence>
<dbReference type="PROSITE" id="PS50278">
    <property type="entry name" value="PDGF_2"/>
    <property type="match status" value="1"/>
</dbReference>
<dbReference type="InterPro" id="IPR029034">
    <property type="entry name" value="Cystine-knot_cytokine"/>
</dbReference>
<feature type="chain" id="PRO_5043553194" description="Platelet-derived growth factor (PDGF) family profile domain-containing protein" evidence="6">
    <location>
        <begin position="26"/>
        <end position="324"/>
    </location>
</feature>
<evidence type="ECO:0000313" key="9">
    <source>
        <dbReference type="Proteomes" id="UP001487740"/>
    </source>
</evidence>
<dbReference type="PANTHER" id="PTHR11633:SF1">
    <property type="entry name" value="LD28763P"/>
    <property type="match status" value="1"/>
</dbReference>
<dbReference type="GO" id="GO:0051781">
    <property type="term" value="P:positive regulation of cell division"/>
    <property type="evidence" value="ECO:0007669"/>
    <property type="project" value="UniProtKB-KW"/>
</dbReference>
<keyword evidence="9" id="KW-1185">Reference proteome</keyword>
<gene>
    <name evidence="8" type="ORF">O3P69_008528</name>
</gene>
<evidence type="ECO:0000256" key="1">
    <source>
        <dbReference type="ARBA" id="ARBA00006686"/>
    </source>
</evidence>
<dbReference type="SUPFAM" id="SSF57501">
    <property type="entry name" value="Cystine-knot cytokines"/>
    <property type="match status" value="1"/>
</dbReference>
<organism evidence="8 9">
    <name type="scientific">Scylla paramamosain</name>
    <name type="common">Mud crab</name>
    <dbReference type="NCBI Taxonomy" id="85552"/>
    <lineage>
        <taxon>Eukaryota</taxon>
        <taxon>Metazoa</taxon>
        <taxon>Ecdysozoa</taxon>
        <taxon>Arthropoda</taxon>
        <taxon>Crustacea</taxon>
        <taxon>Multicrustacea</taxon>
        <taxon>Malacostraca</taxon>
        <taxon>Eumalacostraca</taxon>
        <taxon>Eucarida</taxon>
        <taxon>Decapoda</taxon>
        <taxon>Pleocyemata</taxon>
        <taxon>Brachyura</taxon>
        <taxon>Eubrachyura</taxon>
        <taxon>Portunoidea</taxon>
        <taxon>Portunidae</taxon>
        <taxon>Portuninae</taxon>
        <taxon>Scylla</taxon>
    </lineage>
</organism>
<dbReference type="GO" id="GO:0016020">
    <property type="term" value="C:membrane"/>
    <property type="evidence" value="ECO:0007669"/>
    <property type="project" value="InterPro"/>
</dbReference>
<dbReference type="EMBL" id="JARAKH010000049">
    <property type="protein sequence ID" value="KAK8375840.1"/>
    <property type="molecule type" value="Genomic_DNA"/>
</dbReference>
<evidence type="ECO:0000256" key="6">
    <source>
        <dbReference type="SAM" id="SignalP"/>
    </source>
</evidence>
<feature type="region of interest" description="Disordered" evidence="5">
    <location>
        <begin position="113"/>
        <end position="151"/>
    </location>
</feature>
<dbReference type="Proteomes" id="UP001487740">
    <property type="component" value="Unassembled WGS sequence"/>
</dbReference>
<name>A0AAW0SM56_SCYPA</name>
<dbReference type="AlphaFoldDB" id="A0AAW0SM56"/>
<feature type="domain" description="Platelet-derived growth factor (PDGF) family profile" evidence="7">
    <location>
        <begin position="149"/>
        <end position="255"/>
    </location>
</feature>
<proteinExistence type="inferred from homology"/>
<evidence type="ECO:0000256" key="3">
    <source>
        <dbReference type="ARBA" id="ARBA00023246"/>
    </source>
</evidence>
<evidence type="ECO:0000259" key="7">
    <source>
        <dbReference type="PROSITE" id="PS50278"/>
    </source>
</evidence>
<dbReference type="GO" id="GO:0008284">
    <property type="term" value="P:positive regulation of cell population proliferation"/>
    <property type="evidence" value="ECO:0007669"/>
    <property type="project" value="TreeGrafter"/>
</dbReference>
<keyword evidence="6" id="KW-0732">Signal</keyword>
<evidence type="ECO:0000256" key="5">
    <source>
        <dbReference type="SAM" id="MobiDB-lite"/>
    </source>
</evidence>
<dbReference type="Gene3D" id="2.10.90.10">
    <property type="entry name" value="Cystine-knot cytokines"/>
    <property type="match status" value="1"/>
</dbReference>
<evidence type="ECO:0000256" key="2">
    <source>
        <dbReference type="ARBA" id="ARBA00023030"/>
    </source>
</evidence>
<accession>A0AAW0SM56</accession>
<dbReference type="GO" id="GO:0070851">
    <property type="term" value="F:growth factor receptor binding"/>
    <property type="evidence" value="ECO:0007669"/>
    <property type="project" value="TreeGrafter"/>
</dbReference>